<dbReference type="OrthoDB" id="3930719at2759"/>
<keyword evidence="2" id="KW-1185">Reference proteome</keyword>
<evidence type="ECO:0000313" key="2">
    <source>
        <dbReference type="Proteomes" id="UP000800235"/>
    </source>
</evidence>
<sequence length="83" mass="9196">MGEGEVTEKGVGGEKKTVWVPKEAGWVEGSGLSYSSINAHSLDAGKDGLDLREWHEKSWISYLDCLDEKEADRFELPHRGGAY</sequence>
<comment type="caution">
    <text evidence="1">The sequence shown here is derived from an EMBL/GenBank/DDBJ whole genome shotgun (WGS) entry which is preliminary data.</text>
</comment>
<proteinExistence type="predicted"/>
<dbReference type="EMBL" id="MU007068">
    <property type="protein sequence ID" value="KAF2425737.1"/>
    <property type="molecule type" value="Genomic_DNA"/>
</dbReference>
<evidence type="ECO:0000313" key="1">
    <source>
        <dbReference type="EMBL" id="KAF2425737.1"/>
    </source>
</evidence>
<reference evidence="1" key="1">
    <citation type="journal article" date="2020" name="Stud. Mycol.">
        <title>101 Dothideomycetes genomes: a test case for predicting lifestyles and emergence of pathogens.</title>
        <authorList>
            <person name="Haridas S."/>
            <person name="Albert R."/>
            <person name="Binder M."/>
            <person name="Bloem J."/>
            <person name="Labutti K."/>
            <person name="Salamov A."/>
            <person name="Andreopoulos B."/>
            <person name="Baker S."/>
            <person name="Barry K."/>
            <person name="Bills G."/>
            <person name="Bluhm B."/>
            <person name="Cannon C."/>
            <person name="Castanera R."/>
            <person name="Culley D."/>
            <person name="Daum C."/>
            <person name="Ezra D."/>
            <person name="Gonzalez J."/>
            <person name="Henrissat B."/>
            <person name="Kuo A."/>
            <person name="Liang C."/>
            <person name="Lipzen A."/>
            <person name="Lutzoni F."/>
            <person name="Magnuson J."/>
            <person name="Mondo S."/>
            <person name="Nolan M."/>
            <person name="Ohm R."/>
            <person name="Pangilinan J."/>
            <person name="Park H.-J."/>
            <person name="Ramirez L."/>
            <person name="Alfaro M."/>
            <person name="Sun H."/>
            <person name="Tritt A."/>
            <person name="Yoshinaga Y."/>
            <person name="Zwiers L.-H."/>
            <person name="Turgeon B."/>
            <person name="Goodwin S."/>
            <person name="Spatafora J."/>
            <person name="Crous P."/>
            <person name="Grigoriev I."/>
        </authorList>
    </citation>
    <scope>NUCLEOTIDE SEQUENCE</scope>
    <source>
        <strain evidence="1">CBS 130266</strain>
    </source>
</reference>
<dbReference type="Proteomes" id="UP000800235">
    <property type="component" value="Unassembled WGS sequence"/>
</dbReference>
<organism evidence="1 2">
    <name type="scientific">Tothia fuscella</name>
    <dbReference type="NCBI Taxonomy" id="1048955"/>
    <lineage>
        <taxon>Eukaryota</taxon>
        <taxon>Fungi</taxon>
        <taxon>Dikarya</taxon>
        <taxon>Ascomycota</taxon>
        <taxon>Pezizomycotina</taxon>
        <taxon>Dothideomycetes</taxon>
        <taxon>Pleosporomycetidae</taxon>
        <taxon>Venturiales</taxon>
        <taxon>Cylindrosympodiaceae</taxon>
        <taxon>Tothia</taxon>
    </lineage>
</organism>
<gene>
    <name evidence="1" type="ORF">EJ08DRAFT_652033</name>
</gene>
<accession>A0A9P4NLD4</accession>
<dbReference type="AlphaFoldDB" id="A0A9P4NLD4"/>
<protein>
    <submittedName>
        <fullName evidence="1">Uncharacterized protein</fullName>
    </submittedName>
</protein>
<name>A0A9P4NLD4_9PEZI</name>